<evidence type="ECO:0000313" key="1">
    <source>
        <dbReference type="EMBL" id="GBP78154.1"/>
    </source>
</evidence>
<dbReference type="EMBL" id="BGZK01001359">
    <property type="protein sequence ID" value="GBP78154.1"/>
    <property type="molecule type" value="Genomic_DNA"/>
</dbReference>
<evidence type="ECO:0000313" key="2">
    <source>
        <dbReference type="Proteomes" id="UP000299102"/>
    </source>
</evidence>
<name>A0A4C1YTF8_EUMVA</name>
<proteinExistence type="predicted"/>
<protein>
    <submittedName>
        <fullName evidence="1">Uncharacterized protein</fullName>
    </submittedName>
</protein>
<reference evidence="1 2" key="1">
    <citation type="journal article" date="2019" name="Commun. Biol.">
        <title>The bagworm genome reveals a unique fibroin gene that provides high tensile strength.</title>
        <authorList>
            <person name="Kono N."/>
            <person name="Nakamura H."/>
            <person name="Ohtoshi R."/>
            <person name="Tomita M."/>
            <person name="Numata K."/>
            <person name="Arakawa K."/>
        </authorList>
    </citation>
    <scope>NUCLEOTIDE SEQUENCE [LARGE SCALE GENOMIC DNA]</scope>
</reference>
<gene>
    <name evidence="1" type="ORF">EVAR_99188_1</name>
</gene>
<comment type="caution">
    <text evidence="1">The sequence shown here is derived from an EMBL/GenBank/DDBJ whole genome shotgun (WGS) entry which is preliminary data.</text>
</comment>
<organism evidence="1 2">
    <name type="scientific">Eumeta variegata</name>
    <name type="common">Bagworm moth</name>
    <name type="synonym">Eumeta japonica</name>
    <dbReference type="NCBI Taxonomy" id="151549"/>
    <lineage>
        <taxon>Eukaryota</taxon>
        <taxon>Metazoa</taxon>
        <taxon>Ecdysozoa</taxon>
        <taxon>Arthropoda</taxon>
        <taxon>Hexapoda</taxon>
        <taxon>Insecta</taxon>
        <taxon>Pterygota</taxon>
        <taxon>Neoptera</taxon>
        <taxon>Endopterygota</taxon>
        <taxon>Lepidoptera</taxon>
        <taxon>Glossata</taxon>
        <taxon>Ditrysia</taxon>
        <taxon>Tineoidea</taxon>
        <taxon>Psychidae</taxon>
        <taxon>Oiketicinae</taxon>
        <taxon>Eumeta</taxon>
    </lineage>
</organism>
<keyword evidence="2" id="KW-1185">Reference proteome</keyword>
<sequence length="121" mass="13817">MFNAIFARILDKFRQTYKQTVSILGLNNVHMPYSYPAEWEPTATQEGSVTARNIHIDEVIFLFCVDASGVSWFFKRDHVADERLRQSTHKVVQNLVQSDGRAFALLVPYQHVDRVYVGAGA</sequence>
<dbReference type="Proteomes" id="UP000299102">
    <property type="component" value="Unassembled WGS sequence"/>
</dbReference>
<accession>A0A4C1YTF8</accession>
<dbReference type="AlphaFoldDB" id="A0A4C1YTF8"/>